<sequence length="415" mass="45371">MTAHLNARFALAALAIAATTAVCAPAQARDEHAARAPAAPIVIGHRGATGYLPEHTLASYALAIELGADFVEPDLVATRDGHLIARHEPNLIATTNVAQLPQFASRRRDAMVDGAVENGFFASDFTLAEIKTLRAIQAVGERDHRFDGEFDIPTLDEVIALVKRKSEQKGRTIGIYPETKHPTYHQQLGLALEDRLLATLDKAGWNHREAPVYIQSFETANLKYLRSKTRVKLVQLVDANDLNADGSLDFTAPYDRPYDWTVDGRTGLFKDILSPAGLDEVKTYADGVGPWKYYLLPTACTIVNGACADVNGDGKVNEADRHRLPGTEVVANAHARGLVVHPYTFRNEQRRLSADDAGLPAKEYMAFYAHGVDGLFADYPDTAVAARVLHRLDTDPKALGCLLLERGCARPSRKD</sequence>
<evidence type="ECO:0000256" key="5">
    <source>
        <dbReference type="ARBA" id="ARBA00022801"/>
    </source>
</evidence>
<comment type="similarity">
    <text evidence="1">Belongs to the glycerophosphoryl diester phosphodiesterase family.</text>
</comment>
<evidence type="ECO:0000256" key="3">
    <source>
        <dbReference type="ARBA" id="ARBA00022729"/>
    </source>
</evidence>
<dbReference type="PANTHER" id="PTHR43620">
    <property type="entry name" value="GLYCEROPHOSPHORYL DIESTER PHOSPHODIESTERASE"/>
    <property type="match status" value="1"/>
</dbReference>
<evidence type="ECO:0000256" key="7">
    <source>
        <dbReference type="SAM" id="SignalP"/>
    </source>
</evidence>
<evidence type="ECO:0000256" key="4">
    <source>
        <dbReference type="ARBA" id="ARBA00022798"/>
    </source>
</evidence>
<evidence type="ECO:0000256" key="1">
    <source>
        <dbReference type="ARBA" id="ARBA00007277"/>
    </source>
</evidence>
<dbReference type="InterPro" id="IPR017946">
    <property type="entry name" value="PLC-like_Pdiesterase_TIM-brl"/>
</dbReference>
<dbReference type="Gene3D" id="3.20.20.190">
    <property type="entry name" value="Phosphatidylinositol (PI) phosphodiesterase"/>
    <property type="match status" value="1"/>
</dbReference>
<evidence type="ECO:0000256" key="2">
    <source>
        <dbReference type="ARBA" id="ARBA00012247"/>
    </source>
</evidence>
<dbReference type="InterPro" id="IPR030395">
    <property type="entry name" value="GP_PDE_dom"/>
</dbReference>
<keyword evidence="3 7" id="KW-0732">Signal</keyword>
<keyword evidence="4" id="KW-0319">Glycerol metabolism</keyword>
<evidence type="ECO:0000256" key="6">
    <source>
        <dbReference type="ARBA" id="ARBA00047512"/>
    </source>
</evidence>
<proteinExistence type="inferred from homology"/>
<dbReference type="PROSITE" id="PS51704">
    <property type="entry name" value="GP_PDE"/>
    <property type="match status" value="1"/>
</dbReference>
<dbReference type="EMBL" id="JAUZEE010000011">
    <property type="protein sequence ID" value="MDP4302371.1"/>
    <property type="molecule type" value="Genomic_DNA"/>
</dbReference>
<accession>A0ABT9G7A8</accession>
<gene>
    <name evidence="9" type="ORF">Q8X39_17170</name>
</gene>
<dbReference type="CDD" id="cd08602">
    <property type="entry name" value="GDPD_ScGlpQ1_like"/>
    <property type="match status" value="1"/>
</dbReference>
<reference evidence="9 10" key="1">
    <citation type="submission" date="2023-08" db="EMBL/GenBank/DDBJ databases">
        <authorList>
            <person name="Roldan D.M."/>
            <person name="Menes R.J."/>
        </authorList>
    </citation>
    <scope>NUCLEOTIDE SEQUENCE [LARGE SCALE GENOMIC DNA]</scope>
    <source>
        <strain evidence="9 10">CCM 2812</strain>
    </source>
</reference>
<name>A0ABT9G7A8_LEPDI</name>
<feature type="signal peptide" evidence="7">
    <location>
        <begin position="1"/>
        <end position="28"/>
    </location>
</feature>
<dbReference type="Proteomes" id="UP001235760">
    <property type="component" value="Unassembled WGS sequence"/>
</dbReference>
<dbReference type="Pfam" id="PF03009">
    <property type="entry name" value="GDPD"/>
    <property type="match status" value="1"/>
</dbReference>
<keyword evidence="10" id="KW-1185">Reference proteome</keyword>
<evidence type="ECO:0000313" key="10">
    <source>
        <dbReference type="Proteomes" id="UP001235760"/>
    </source>
</evidence>
<dbReference type="SUPFAM" id="SSF51695">
    <property type="entry name" value="PLC-like phosphodiesterases"/>
    <property type="match status" value="1"/>
</dbReference>
<feature type="chain" id="PRO_5045490468" description="glycerophosphodiester phosphodiesterase" evidence="7">
    <location>
        <begin position="29"/>
        <end position="415"/>
    </location>
</feature>
<dbReference type="PANTHER" id="PTHR43620:SF7">
    <property type="entry name" value="GLYCEROPHOSPHODIESTER PHOSPHODIESTERASE GDPD5-RELATED"/>
    <property type="match status" value="1"/>
</dbReference>
<dbReference type="RefSeq" id="WP_305750912.1">
    <property type="nucleotide sequence ID" value="NZ_JAUZEE010000011.1"/>
</dbReference>
<dbReference type="EC" id="3.1.4.46" evidence="2"/>
<feature type="domain" description="GP-PDE" evidence="8">
    <location>
        <begin position="40"/>
        <end position="387"/>
    </location>
</feature>
<evidence type="ECO:0000259" key="8">
    <source>
        <dbReference type="PROSITE" id="PS51704"/>
    </source>
</evidence>
<comment type="caution">
    <text evidence="9">The sequence shown here is derived from an EMBL/GenBank/DDBJ whole genome shotgun (WGS) entry which is preliminary data.</text>
</comment>
<protein>
    <recommendedName>
        <fullName evidence="2">glycerophosphodiester phosphodiesterase</fullName>
        <ecNumber evidence="2">3.1.4.46</ecNumber>
    </recommendedName>
</protein>
<keyword evidence="5" id="KW-0378">Hydrolase</keyword>
<evidence type="ECO:0000313" key="9">
    <source>
        <dbReference type="EMBL" id="MDP4302371.1"/>
    </source>
</evidence>
<comment type="catalytic activity">
    <reaction evidence="6">
        <text>a sn-glycero-3-phosphodiester + H2O = an alcohol + sn-glycerol 3-phosphate + H(+)</text>
        <dbReference type="Rhea" id="RHEA:12969"/>
        <dbReference type="ChEBI" id="CHEBI:15377"/>
        <dbReference type="ChEBI" id="CHEBI:15378"/>
        <dbReference type="ChEBI" id="CHEBI:30879"/>
        <dbReference type="ChEBI" id="CHEBI:57597"/>
        <dbReference type="ChEBI" id="CHEBI:83408"/>
        <dbReference type="EC" id="3.1.4.46"/>
    </reaction>
</comment>
<organism evidence="9 10">
    <name type="scientific">Leptothrix discophora</name>
    <dbReference type="NCBI Taxonomy" id="89"/>
    <lineage>
        <taxon>Bacteria</taxon>
        <taxon>Pseudomonadati</taxon>
        <taxon>Pseudomonadota</taxon>
        <taxon>Betaproteobacteria</taxon>
        <taxon>Burkholderiales</taxon>
        <taxon>Sphaerotilaceae</taxon>
        <taxon>Leptothrix</taxon>
    </lineage>
</organism>